<keyword evidence="3" id="KW-0813">Transport</keyword>
<dbReference type="PANTHER" id="PTHR23501">
    <property type="entry name" value="MAJOR FACILITATOR SUPERFAMILY"/>
    <property type="match status" value="1"/>
</dbReference>
<dbReference type="InterPro" id="IPR011701">
    <property type="entry name" value="MFS"/>
</dbReference>
<feature type="compositionally biased region" description="Polar residues" evidence="9">
    <location>
        <begin position="1"/>
        <end position="11"/>
    </location>
</feature>
<keyword evidence="6 10" id="KW-1133">Transmembrane helix</keyword>
<evidence type="ECO:0000256" key="2">
    <source>
        <dbReference type="ARBA" id="ARBA00007520"/>
    </source>
</evidence>
<comment type="subcellular location">
    <subcellularLocation>
        <location evidence="1">Cell membrane</location>
        <topology evidence="1">Multi-pass membrane protein</topology>
    </subcellularLocation>
</comment>
<dbReference type="CDD" id="cd17502">
    <property type="entry name" value="MFS_Azr1_MDR_like"/>
    <property type="match status" value="1"/>
</dbReference>
<dbReference type="Gene3D" id="1.20.1720.10">
    <property type="entry name" value="Multidrug resistance protein D"/>
    <property type="match status" value="1"/>
</dbReference>
<feature type="transmembrane region" description="Helical" evidence="10">
    <location>
        <begin position="228"/>
        <end position="248"/>
    </location>
</feature>
<protein>
    <recommendedName>
        <fullName evidence="11">Major facilitator superfamily (MFS) profile domain-containing protein</fullName>
    </recommendedName>
</protein>
<evidence type="ECO:0000256" key="4">
    <source>
        <dbReference type="ARBA" id="ARBA00022475"/>
    </source>
</evidence>
<dbReference type="PROSITE" id="PS50850">
    <property type="entry name" value="MFS"/>
    <property type="match status" value="1"/>
</dbReference>
<feature type="transmembrane region" description="Helical" evidence="10">
    <location>
        <begin position="301"/>
        <end position="321"/>
    </location>
</feature>
<dbReference type="InterPro" id="IPR036259">
    <property type="entry name" value="MFS_trans_sf"/>
</dbReference>
<feature type="transmembrane region" description="Helical" evidence="10">
    <location>
        <begin position="72"/>
        <end position="98"/>
    </location>
</feature>
<feature type="transmembrane region" description="Helical" evidence="10">
    <location>
        <begin position="379"/>
        <end position="398"/>
    </location>
</feature>
<dbReference type="FunFam" id="1.20.1250.20:FF:000489">
    <property type="entry name" value="MFS general substrate transporter"/>
    <property type="match status" value="1"/>
</dbReference>
<dbReference type="Pfam" id="PF07690">
    <property type="entry name" value="MFS_1"/>
    <property type="match status" value="1"/>
</dbReference>
<accession>A0A232LPL0</accession>
<dbReference type="SUPFAM" id="SSF103473">
    <property type="entry name" value="MFS general substrate transporter"/>
    <property type="match status" value="1"/>
</dbReference>
<dbReference type="Proteomes" id="UP000243515">
    <property type="component" value="Unassembled WGS sequence"/>
</dbReference>
<keyword evidence="7 10" id="KW-0472">Membrane</keyword>
<dbReference type="Gene3D" id="1.20.1250.20">
    <property type="entry name" value="MFS general substrate transporter like domains"/>
    <property type="match status" value="1"/>
</dbReference>
<comment type="caution">
    <text evidence="12">The sequence shown here is derived from an EMBL/GenBank/DDBJ whole genome shotgun (WGS) entry which is preliminary data.</text>
</comment>
<comment type="similarity">
    <text evidence="2">Belongs to the major facilitator superfamily. TCR/Tet family.</text>
</comment>
<keyword evidence="4" id="KW-1003">Cell membrane</keyword>
<dbReference type="FunFam" id="1.20.1250.20:FF:000196">
    <property type="entry name" value="MFS toxin efflux pump (AflT)"/>
    <property type="match status" value="1"/>
</dbReference>
<dbReference type="GO" id="GO:0005886">
    <property type="term" value="C:plasma membrane"/>
    <property type="evidence" value="ECO:0007669"/>
    <property type="project" value="UniProtKB-SubCell"/>
</dbReference>
<dbReference type="PANTHER" id="PTHR23501:SF199">
    <property type="entry name" value="MFS EFFLUX TRANSPORTER INPD-RELATED"/>
    <property type="match status" value="1"/>
</dbReference>
<evidence type="ECO:0000256" key="9">
    <source>
        <dbReference type="SAM" id="MobiDB-lite"/>
    </source>
</evidence>
<dbReference type="OrthoDB" id="10021397at2759"/>
<keyword evidence="8" id="KW-0325">Glycoprotein</keyword>
<evidence type="ECO:0000256" key="5">
    <source>
        <dbReference type="ARBA" id="ARBA00022692"/>
    </source>
</evidence>
<dbReference type="EMBL" id="NPHW01006134">
    <property type="protein sequence ID" value="OXV06100.1"/>
    <property type="molecule type" value="Genomic_DNA"/>
</dbReference>
<reference evidence="12 13" key="1">
    <citation type="journal article" date="2015" name="Environ. Microbiol.">
        <title>Metagenome sequence of Elaphomyces granulatus from sporocarp tissue reveals Ascomycota ectomycorrhizal fingerprints of genome expansion and a Proteobacteria-rich microbiome.</title>
        <authorList>
            <person name="Quandt C.A."/>
            <person name="Kohler A."/>
            <person name="Hesse C.N."/>
            <person name="Sharpton T.J."/>
            <person name="Martin F."/>
            <person name="Spatafora J.W."/>
        </authorList>
    </citation>
    <scope>NUCLEOTIDE SEQUENCE [LARGE SCALE GENOMIC DNA]</scope>
    <source>
        <strain evidence="12 13">OSC145934</strain>
    </source>
</reference>
<organism evidence="12 13">
    <name type="scientific">Elaphomyces granulatus</name>
    <dbReference type="NCBI Taxonomy" id="519963"/>
    <lineage>
        <taxon>Eukaryota</taxon>
        <taxon>Fungi</taxon>
        <taxon>Dikarya</taxon>
        <taxon>Ascomycota</taxon>
        <taxon>Pezizomycotina</taxon>
        <taxon>Eurotiomycetes</taxon>
        <taxon>Eurotiomycetidae</taxon>
        <taxon>Eurotiales</taxon>
        <taxon>Elaphomycetaceae</taxon>
        <taxon>Elaphomyces</taxon>
    </lineage>
</organism>
<evidence type="ECO:0000256" key="10">
    <source>
        <dbReference type="SAM" id="Phobius"/>
    </source>
</evidence>
<gene>
    <name evidence="12" type="ORF">Egran_06132</name>
</gene>
<feature type="compositionally biased region" description="Basic and acidic residues" evidence="9">
    <location>
        <begin position="30"/>
        <end position="39"/>
    </location>
</feature>
<feature type="transmembrane region" description="Helical" evidence="10">
    <location>
        <begin position="342"/>
        <end position="359"/>
    </location>
</feature>
<evidence type="ECO:0000259" key="11">
    <source>
        <dbReference type="PROSITE" id="PS50850"/>
    </source>
</evidence>
<dbReference type="InterPro" id="IPR020846">
    <property type="entry name" value="MFS_dom"/>
</dbReference>
<proteinExistence type="inferred from homology"/>
<evidence type="ECO:0000256" key="1">
    <source>
        <dbReference type="ARBA" id="ARBA00004651"/>
    </source>
</evidence>
<feature type="transmembrane region" description="Helical" evidence="10">
    <location>
        <begin position="140"/>
        <end position="159"/>
    </location>
</feature>
<name>A0A232LPL0_9EURO</name>
<sequence>MAVAADSSTESSDLEKQKAETPSRPVTTVNEKDQDEQSRDPATQSTEGPADAGIVPDAEVKEEEEYPSSWKLALVTIALCLSVFCFALDNTIIATAIPRITDQFKALDDVGWYGSAYLLTTCSTQLIFGKLYTFYSVKWTYLSALAIFELGSFICGVTPNSTGLIIGRAVAGLGCAGIFSGAILIIAHSVPLRQRPTYTGLIGGMYGIASVAGPLMGGAFTDHVSWRWCFYINLPFGAITALFIIFFFKTPGHRGKTQATFMQQLQQLDLEGTILFLPAIICLLLALQWGGSKYEWNDARIIVLFVMFGILIAGFVAVQIWKQERATVPPRIAKNRSVWASAWFGASLGASFFIMVYYLPIWFQAIKGASATKSGVMNLPMILSVVLTSVMGGGLVTVLGYYSPFMLISTVLMSVGAGLIATFQTDTGHSKWIGYQIIFGAGVGFGMQQTLMAVQASLPGPDVPIATAIMMFCQTLGGALFISVAQNIFQNELIKSLTTVAPGMNADMVTNVGATQLQSLIPSQYLPAVLNAYNQSLVRTFYVVVAMSSISILGSALVPWNSVKGKKIEMGAAA</sequence>
<feature type="transmembrane region" description="Helical" evidence="10">
    <location>
        <begin position="198"/>
        <end position="216"/>
    </location>
</feature>
<feature type="transmembrane region" description="Helical" evidence="10">
    <location>
        <begin position="110"/>
        <end position="128"/>
    </location>
</feature>
<evidence type="ECO:0000256" key="8">
    <source>
        <dbReference type="ARBA" id="ARBA00023180"/>
    </source>
</evidence>
<evidence type="ECO:0000313" key="13">
    <source>
        <dbReference type="Proteomes" id="UP000243515"/>
    </source>
</evidence>
<feature type="transmembrane region" description="Helical" evidence="10">
    <location>
        <begin position="165"/>
        <end position="186"/>
    </location>
</feature>
<feature type="transmembrane region" description="Helical" evidence="10">
    <location>
        <begin position="435"/>
        <end position="454"/>
    </location>
</feature>
<evidence type="ECO:0000256" key="7">
    <source>
        <dbReference type="ARBA" id="ARBA00023136"/>
    </source>
</evidence>
<keyword evidence="5 10" id="KW-0812">Transmembrane</keyword>
<keyword evidence="13" id="KW-1185">Reference proteome</keyword>
<feature type="domain" description="Major facilitator superfamily (MFS) profile" evidence="11">
    <location>
        <begin position="75"/>
        <end position="563"/>
    </location>
</feature>
<evidence type="ECO:0000256" key="3">
    <source>
        <dbReference type="ARBA" id="ARBA00022448"/>
    </source>
</evidence>
<evidence type="ECO:0000256" key="6">
    <source>
        <dbReference type="ARBA" id="ARBA00022989"/>
    </source>
</evidence>
<feature type="region of interest" description="Disordered" evidence="9">
    <location>
        <begin position="1"/>
        <end position="53"/>
    </location>
</feature>
<evidence type="ECO:0000313" key="12">
    <source>
        <dbReference type="EMBL" id="OXV06100.1"/>
    </source>
</evidence>
<feature type="transmembrane region" description="Helical" evidence="10">
    <location>
        <begin position="540"/>
        <end position="560"/>
    </location>
</feature>
<dbReference type="FunFam" id="1.20.1720.10:FF:000012">
    <property type="entry name" value="MFS toxin efflux pump (AflT)"/>
    <property type="match status" value="1"/>
</dbReference>
<dbReference type="GO" id="GO:0022857">
    <property type="term" value="F:transmembrane transporter activity"/>
    <property type="evidence" value="ECO:0007669"/>
    <property type="project" value="InterPro"/>
</dbReference>
<dbReference type="AlphaFoldDB" id="A0A232LPL0"/>
<feature type="transmembrane region" description="Helical" evidence="10">
    <location>
        <begin position="405"/>
        <end position="423"/>
    </location>
</feature>
<feature type="transmembrane region" description="Helical" evidence="10">
    <location>
        <begin position="268"/>
        <end position="289"/>
    </location>
</feature>
<feature type="transmembrane region" description="Helical" evidence="10">
    <location>
        <begin position="466"/>
        <end position="489"/>
    </location>
</feature>